<feature type="signal peptide" evidence="7">
    <location>
        <begin position="1"/>
        <end position="21"/>
    </location>
</feature>
<protein>
    <recommendedName>
        <fullName evidence="12">G-protein coupled receptors family 2 profile 2 domain-containing protein</fullName>
    </recommendedName>
</protein>
<sequence>MAHKTTVLVFVFLSMIFGMDAKSVLQKIQTVHGIRINISLEDGTNFTLLDYGKELKCTSNRVFTCYAECSKNFDDNDKEEHEITVTSDKQMGRMHFTFGPNSSNCTIYQCSYLWVVHMLTQKEMNLQLPIDLLYIQRIKQMCREETLNLTVVDLYIRVEKKALNALINMTSDYSTTYNSEDLSMNVLKINLSSPDSYMRIPVPPVKLKDKTVYSKIIRIEVPDREVNKLSNLLKIAFSVNNTSYLSKNYTLSCEFYDEKGDNTWKNDGCSTRKINESLVECNCDHMTPFALLLIQLDISPIQWEVLSYISYVGCSLSAFFSAVTVFAFIFNSTAREASNYIHVSLSGSLFILNVSFMFAEWAATLTMKDVCVLVAVIIHYSLLSSFTWMAIEAFHLYLLLIRVFNIYIKHYTVKLSIVGWVLYLVKPFFVQLLDQGAYRLLWSESCVLHSHIPAKSRNPNHSYHANLSTKTNKKQKWKAASLEGCRHCVRSYVHSGDYMGIGFLQLWKNRLPYTLSLLHLQLNARILHLCMDVLFNDKIKCTNIGVPEQIHSRNLQIRTAFIHETLFRVSPNADTKGNETNESETMLHGKSALGIWLGNKEIHKLSQPIQLKFQNAENKSGNGICVFWKMDENGRVYPFAPRHLLSGNWSTDGCETSMDNTDFVCSCNHLSFFAVLISPQIPEESHIFHLSYISYIGSGFSVAFTSFMIILKKQRDHSVFIHVQLSGSLLLLHIFFLCSVWLSPQRDIDVVCQALGLTLHWSLLATFTWTAIEGFHLYLLLVRVFNIYIKKYQLKLSLVGWGVPTVTVIVCAVTKGYGKYSFYMDKDNSKATSLCWMTSQTLRFTTINAYLGLVLLFNTVMLVVMVVKMRKLRLQVKDQQKKAWQDWVTLLGFCCILGVPWGLAFFTHGPLSLPALYIFNILNSLQGVFISFWFMTLMCKVKKQKQFSSEGTIKTSFQSHEDCVNISR</sequence>
<evidence type="ECO:0000259" key="8">
    <source>
        <dbReference type="PROSITE" id="PS50221"/>
    </source>
</evidence>
<dbReference type="InterPro" id="IPR046338">
    <property type="entry name" value="GAIN_dom_sf"/>
</dbReference>
<dbReference type="SMART" id="SM00303">
    <property type="entry name" value="GPS"/>
    <property type="match status" value="2"/>
</dbReference>
<keyword evidence="7" id="KW-0732">Signal</keyword>
<feature type="transmembrane region" description="Helical" evidence="6">
    <location>
        <begin position="341"/>
        <end position="361"/>
    </location>
</feature>
<evidence type="ECO:0000256" key="4">
    <source>
        <dbReference type="ARBA" id="ARBA00023136"/>
    </source>
</evidence>
<evidence type="ECO:0000256" key="6">
    <source>
        <dbReference type="SAM" id="Phobius"/>
    </source>
</evidence>
<dbReference type="InterPro" id="IPR017981">
    <property type="entry name" value="GPCR_2-like_7TM"/>
</dbReference>
<keyword evidence="11" id="KW-1185">Reference proteome</keyword>
<dbReference type="OrthoDB" id="6134459at2759"/>
<dbReference type="InterPro" id="IPR000203">
    <property type="entry name" value="GPS"/>
</dbReference>
<feature type="domain" description="G-protein coupled receptors family 2 profile 2" evidence="9">
    <location>
        <begin position="306"/>
        <end position="425"/>
    </location>
</feature>
<dbReference type="Pfam" id="PF01825">
    <property type="entry name" value="GPS"/>
    <property type="match status" value="2"/>
</dbReference>
<dbReference type="Gene3D" id="2.60.220.50">
    <property type="match status" value="2"/>
</dbReference>
<evidence type="ECO:0000256" key="2">
    <source>
        <dbReference type="ARBA" id="ARBA00022692"/>
    </source>
</evidence>
<evidence type="ECO:0000256" key="5">
    <source>
        <dbReference type="ARBA" id="ARBA00023157"/>
    </source>
</evidence>
<dbReference type="Proteomes" id="UP000316079">
    <property type="component" value="Unassembled WGS sequence"/>
</dbReference>
<accession>A0A553QYP8</accession>
<dbReference type="FunFam" id="1.20.1070.10:FF:000222">
    <property type="entry name" value="Adhesion G protein-coupled receptor G3"/>
    <property type="match status" value="1"/>
</dbReference>
<dbReference type="PROSITE" id="PS50261">
    <property type="entry name" value="G_PROTEIN_RECEP_F2_4"/>
    <property type="match status" value="2"/>
</dbReference>
<dbReference type="PANTHER" id="PTHR12011">
    <property type="entry name" value="ADHESION G-PROTEIN COUPLED RECEPTOR"/>
    <property type="match status" value="1"/>
</dbReference>
<dbReference type="AlphaFoldDB" id="A0A553QYP8"/>
<feature type="transmembrane region" description="Helical" evidence="6">
    <location>
        <begin position="887"/>
        <end position="909"/>
    </location>
</feature>
<evidence type="ECO:0000313" key="10">
    <source>
        <dbReference type="EMBL" id="TRY95085.1"/>
    </source>
</evidence>
<feature type="transmembrane region" description="Helical" evidence="6">
    <location>
        <begin position="763"/>
        <end position="786"/>
    </location>
</feature>
<keyword evidence="4 6" id="KW-0472">Membrane</keyword>
<comment type="subcellular location">
    <subcellularLocation>
        <location evidence="1">Membrane</location>
        <topology evidence="1">Multi-pass membrane protein</topology>
    </subcellularLocation>
</comment>
<comment type="caution">
    <text evidence="10">The sequence shown here is derived from an EMBL/GenBank/DDBJ whole genome shotgun (WGS) entry which is preliminary data.</text>
</comment>
<dbReference type="InterPro" id="IPR057244">
    <property type="entry name" value="GAIN_B"/>
</dbReference>
<feature type="chain" id="PRO_5021900309" description="G-protein coupled receptors family 2 profile 2 domain-containing protein" evidence="7">
    <location>
        <begin position="22"/>
        <end position="968"/>
    </location>
</feature>
<evidence type="ECO:0000313" key="11">
    <source>
        <dbReference type="Proteomes" id="UP000316079"/>
    </source>
</evidence>
<dbReference type="GO" id="GO:0007166">
    <property type="term" value="P:cell surface receptor signaling pathway"/>
    <property type="evidence" value="ECO:0007669"/>
    <property type="project" value="InterPro"/>
</dbReference>
<dbReference type="InterPro" id="IPR000832">
    <property type="entry name" value="GPCR_2_secretin-like"/>
</dbReference>
<dbReference type="PROSITE" id="PS50221">
    <property type="entry name" value="GAIN_B"/>
    <property type="match status" value="2"/>
</dbReference>
<feature type="transmembrane region" description="Helical" evidence="6">
    <location>
        <begin position="692"/>
        <end position="711"/>
    </location>
</feature>
<dbReference type="EMBL" id="SRMA01025409">
    <property type="protein sequence ID" value="TRY95085.1"/>
    <property type="molecule type" value="Genomic_DNA"/>
</dbReference>
<evidence type="ECO:0008006" key="12">
    <source>
        <dbReference type="Google" id="ProtNLM"/>
    </source>
</evidence>
<feature type="domain" description="GAIN-B" evidence="8">
    <location>
        <begin position="532"/>
        <end position="683"/>
    </location>
</feature>
<dbReference type="GO" id="GO:0005886">
    <property type="term" value="C:plasma membrane"/>
    <property type="evidence" value="ECO:0007669"/>
    <property type="project" value="TreeGrafter"/>
</dbReference>
<keyword evidence="2 6" id="KW-0812">Transmembrane</keyword>
<proteinExistence type="predicted"/>
<dbReference type="Gene3D" id="1.20.1070.10">
    <property type="entry name" value="Rhodopsin 7-helix transmembrane proteins"/>
    <property type="match status" value="2"/>
</dbReference>
<feature type="transmembrane region" description="Helical" evidence="6">
    <location>
        <begin position="373"/>
        <end position="399"/>
    </location>
</feature>
<feature type="transmembrane region" description="Helical" evidence="6">
    <location>
        <begin position="798"/>
        <end position="818"/>
    </location>
</feature>
<dbReference type="GO" id="GO:0007189">
    <property type="term" value="P:adenylate cyclase-activating G protein-coupled receptor signaling pathway"/>
    <property type="evidence" value="ECO:0007669"/>
    <property type="project" value="TreeGrafter"/>
</dbReference>
<organism evidence="10 11">
    <name type="scientific">Danionella cerebrum</name>
    <dbReference type="NCBI Taxonomy" id="2873325"/>
    <lineage>
        <taxon>Eukaryota</taxon>
        <taxon>Metazoa</taxon>
        <taxon>Chordata</taxon>
        <taxon>Craniata</taxon>
        <taxon>Vertebrata</taxon>
        <taxon>Euteleostomi</taxon>
        <taxon>Actinopterygii</taxon>
        <taxon>Neopterygii</taxon>
        <taxon>Teleostei</taxon>
        <taxon>Ostariophysi</taxon>
        <taxon>Cypriniformes</taxon>
        <taxon>Danionidae</taxon>
        <taxon>Danioninae</taxon>
        <taxon>Danionella</taxon>
    </lineage>
</organism>
<dbReference type="GO" id="GO:0004930">
    <property type="term" value="F:G protein-coupled receptor activity"/>
    <property type="evidence" value="ECO:0007669"/>
    <property type="project" value="InterPro"/>
</dbReference>
<feature type="domain" description="GAIN-B" evidence="8">
    <location>
        <begin position="145"/>
        <end position="299"/>
    </location>
</feature>
<feature type="transmembrane region" description="Helical" evidence="6">
    <location>
        <begin position="847"/>
        <end position="867"/>
    </location>
</feature>
<feature type="domain" description="G-protein coupled receptors family 2 profile 2" evidence="9">
    <location>
        <begin position="685"/>
        <end position="938"/>
    </location>
</feature>
<reference evidence="10 11" key="1">
    <citation type="journal article" date="2019" name="Sci. Data">
        <title>Hybrid genome assembly and annotation of Danionella translucida.</title>
        <authorList>
            <person name="Kadobianskyi M."/>
            <person name="Schulze L."/>
            <person name="Schuelke M."/>
            <person name="Judkewitz B."/>
        </authorList>
    </citation>
    <scope>NUCLEOTIDE SEQUENCE [LARGE SCALE GENOMIC DNA]</scope>
    <source>
        <strain evidence="10 11">Bolton</strain>
    </source>
</reference>
<name>A0A553QYP8_9TELE</name>
<evidence type="ECO:0000256" key="3">
    <source>
        <dbReference type="ARBA" id="ARBA00022989"/>
    </source>
</evidence>
<gene>
    <name evidence="10" type="ORF">DNTS_004180</name>
</gene>
<evidence type="ECO:0000256" key="1">
    <source>
        <dbReference type="ARBA" id="ARBA00004141"/>
    </source>
</evidence>
<evidence type="ECO:0000259" key="9">
    <source>
        <dbReference type="PROSITE" id="PS50261"/>
    </source>
</evidence>
<feature type="transmembrane region" description="Helical" evidence="6">
    <location>
        <begin position="915"/>
        <end position="935"/>
    </location>
</feature>
<evidence type="ECO:0000256" key="7">
    <source>
        <dbReference type="SAM" id="SignalP"/>
    </source>
</evidence>
<dbReference type="PANTHER" id="PTHR12011:SF285">
    <property type="entry name" value="ADHESION G PROTEIN-COUPLED RECEPTOR G3"/>
    <property type="match status" value="1"/>
</dbReference>
<keyword evidence="3 6" id="KW-1133">Transmembrane helix</keyword>
<feature type="transmembrane region" description="Helical" evidence="6">
    <location>
        <begin position="308"/>
        <end position="329"/>
    </location>
</feature>
<keyword evidence="5" id="KW-1015">Disulfide bond</keyword>
<dbReference type="Pfam" id="PF00002">
    <property type="entry name" value="7tm_2"/>
    <property type="match status" value="2"/>
</dbReference>
<feature type="transmembrane region" description="Helical" evidence="6">
    <location>
        <begin position="411"/>
        <end position="429"/>
    </location>
</feature>
<feature type="transmembrane region" description="Helical" evidence="6">
    <location>
        <begin position="723"/>
        <end position="743"/>
    </location>
</feature>